<evidence type="ECO:0000313" key="2">
    <source>
        <dbReference type="EMBL" id="OON18704.1"/>
    </source>
</evidence>
<feature type="compositionally biased region" description="Basic and acidic residues" evidence="1">
    <location>
        <begin position="81"/>
        <end position="114"/>
    </location>
</feature>
<gene>
    <name evidence="2" type="ORF">X801_05440</name>
</gene>
<evidence type="ECO:0000256" key="1">
    <source>
        <dbReference type="SAM" id="MobiDB-lite"/>
    </source>
</evidence>
<evidence type="ECO:0000313" key="3">
    <source>
        <dbReference type="Proteomes" id="UP000243686"/>
    </source>
</evidence>
<keyword evidence="3" id="KW-1185">Reference proteome</keyword>
<sequence>MYQGYMGMEMAPPKILLDLDSVTDIILLLDRHHATSFPSIDMRSKGSPEIFEERQAHHRPVPWCDDPIQSLSSGRSMSVHVETRKMPEETLVEDRSDSDVQIDRQTKVGKRGLDTDMISPYEKTRRDRTCIRSLAG</sequence>
<dbReference type="EMBL" id="KV893928">
    <property type="protein sequence ID" value="OON18704.1"/>
    <property type="molecule type" value="Genomic_DNA"/>
</dbReference>
<feature type="region of interest" description="Disordered" evidence="1">
    <location>
        <begin position="74"/>
        <end position="117"/>
    </location>
</feature>
<proteinExistence type="predicted"/>
<dbReference type="AlphaFoldDB" id="A0A1S8WWC7"/>
<accession>A0A1S8WWC7</accession>
<dbReference type="Proteomes" id="UP000243686">
    <property type="component" value="Unassembled WGS sequence"/>
</dbReference>
<name>A0A1S8WWC7_OPIVI</name>
<organism evidence="2 3">
    <name type="scientific">Opisthorchis viverrini</name>
    <name type="common">Southeast Asian liver fluke</name>
    <dbReference type="NCBI Taxonomy" id="6198"/>
    <lineage>
        <taxon>Eukaryota</taxon>
        <taxon>Metazoa</taxon>
        <taxon>Spiralia</taxon>
        <taxon>Lophotrochozoa</taxon>
        <taxon>Platyhelminthes</taxon>
        <taxon>Trematoda</taxon>
        <taxon>Digenea</taxon>
        <taxon>Opisthorchiida</taxon>
        <taxon>Opisthorchiata</taxon>
        <taxon>Opisthorchiidae</taxon>
        <taxon>Opisthorchis</taxon>
    </lineage>
</organism>
<reference evidence="2 3" key="1">
    <citation type="submission" date="2015-03" db="EMBL/GenBank/DDBJ databases">
        <title>Draft genome of the nematode, Opisthorchis viverrini.</title>
        <authorList>
            <person name="Mitreva M."/>
        </authorList>
    </citation>
    <scope>NUCLEOTIDE SEQUENCE [LARGE SCALE GENOMIC DNA]</scope>
    <source>
        <strain evidence="2">Khon Kaen</strain>
    </source>
</reference>
<protein>
    <submittedName>
        <fullName evidence="2">Uncharacterized protein</fullName>
    </submittedName>
</protein>